<name>A0A6B1D485_9CHLR</name>
<dbReference type="EMBL" id="VXMH01000022">
    <property type="protein sequence ID" value="MYC94253.1"/>
    <property type="molecule type" value="Genomic_DNA"/>
</dbReference>
<dbReference type="Pfam" id="PF13707">
    <property type="entry name" value="RloB"/>
    <property type="match status" value="1"/>
</dbReference>
<feature type="region of interest" description="Disordered" evidence="1">
    <location>
        <begin position="1"/>
        <end position="23"/>
    </location>
</feature>
<dbReference type="AlphaFoldDB" id="A0A6B1D485"/>
<comment type="caution">
    <text evidence="2">The sequence shown here is derived from an EMBL/GenBank/DDBJ whole genome shotgun (WGS) entry which is preliminary data.</text>
</comment>
<organism evidence="2">
    <name type="scientific">Caldilineaceae bacterium SB0661_bin_32</name>
    <dbReference type="NCBI Taxonomy" id="2605255"/>
    <lineage>
        <taxon>Bacteria</taxon>
        <taxon>Bacillati</taxon>
        <taxon>Chloroflexota</taxon>
        <taxon>Caldilineae</taxon>
        <taxon>Caldilineales</taxon>
        <taxon>Caldilineaceae</taxon>
    </lineage>
</organism>
<protein>
    <submittedName>
        <fullName evidence="2">RloB domain-containing protein</fullName>
    </submittedName>
</protein>
<dbReference type="InterPro" id="IPR025591">
    <property type="entry name" value="RloB"/>
</dbReference>
<evidence type="ECO:0000256" key="1">
    <source>
        <dbReference type="SAM" id="MobiDB-lite"/>
    </source>
</evidence>
<evidence type="ECO:0000313" key="2">
    <source>
        <dbReference type="EMBL" id="MYC94253.1"/>
    </source>
</evidence>
<reference evidence="2" key="1">
    <citation type="submission" date="2019-09" db="EMBL/GenBank/DDBJ databases">
        <title>Characterisation of the sponge microbiome using genome-centric metagenomics.</title>
        <authorList>
            <person name="Engelberts J.P."/>
            <person name="Robbins S.J."/>
            <person name="De Goeij J.M."/>
            <person name="Aranda M."/>
            <person name="Bell S.C."/>
            <person name="Webster N.S."/>
        </authorList>
    </citation>
    <scope>NUCLEOTIDE SEQUENCE</scope>
    <source>
        <strain evidence="2">SB0661_bin_32</strain>
    </source>
</reference>
<proteinExistence type="predicted"/>
<gene>
    <name evidence="2" type="ORF">F4X14_04720</name>
</gene>
<sequence>MTAGKRKLHSHKKGGGKGYNRRSIRRREPGERFLIVCEGEKTEPYYFENFHLPGLINVDAQGYGVSPPKLVERALALRRQSSQRRGRDPYDQVWCVFDKDDWNERDFDSAIRRAENQGLRVAYSNQAFEIWYLLHFHFYNSPMHRKDYENKLSELLDSPYDKSSPGMYGRLRSRQGTAIRNAKRLLAFYPNPQPSVDNPSTTVHILVEELNRFLPENRRNTA</sequence>
<accession>A0A6B1D485</accession>